<evidence type="ECO:0000313" key="3">
    <source>
        <dbReference type="EMBL" id="MBO8442904.1"/>
    </source>
</evidence>
<reference evidence="3" key="1">
    <citation type="submission" date="2020-10" db="EMBL/GenBank/DDBJ databases">
        <authorList>
            <person name="Gilroy R."/>
        </authorList>
    </citation>
    <scope>NUCLEOTIDE SEQUENCE</scope>
    <source>
        <strain evidence="3">11167</strain>
    </source>
</reference>
<dbReference type="InterPro" id="IPR010540">
    <property type="entry name" value="CmpB_TMEM229"/>
</dbReference>
<keyword evidence="1" id="KW-0175">Coiled coil</keyword>
<organism evidence="3 4">
    <name type="scientific">Candidatus Aphodenecus pullistercoris</name>
    <dbReference type="NCBI Taxonomy" id="2840669"/>
    <lineage>
        <taxon>Bacteria</taxon>
        <taxon>Pseudomonadati</taxon>
        <taxon>Spirochaetota</taxon>
        <taxon>Spirochaetia</taxon>
        <taxon>Spirochaetales</taxon>
        <taxon>Candidatus Aphodenecus</taxon>
    </lineage>
</organism>
<dbReference type="Proteomes" id="UP000823633">
    <property type="component" value="Unassembled WGS sequence"/>
</dbReference>
<gene>
    <name evidence="3" type="ORF">IAC42_04010</name>
</gene>
<name>A0A9D9H9H8_9SPIR</name>
<comment type="caution">
    <text evidence="3">The sequence shown here is derived from an EMBL/GenBank/DDBJ whole genome shotgun (WGS) entry which is preliminary data.</text>
</comment>
<keyword evidence="2" id="KW-0472">Membrane</keyword>
<feature type="transmembrane region" description="Helical" evidence="2">
    <location>
        <begin position="37"/>
        <end position="58"/>
    </location>
</feature>
<reference evidence="3" key="2">
    <citation type="journal article" date="2021" name="PeerJ">
        <title>Extensive microbial diversity within the chicken gut microbiome revealed by metagenomics and culture.</title>
        <authorList>
            <person name="Gilroy R."/>
            <person name="Ravi A."/>
            <person name="Getino M."/>
            <person name="Pursley I."/>
            <person name="Horton D.L."/>
            <person name="Alikhan N.F."/>
            <person name="Baker D."/>
            <person name="Gharbi K."/>
            <person name="Hall N."/>
            <person name="Watson M."/>
            <person name="Adriaenssens E.M."/>
            <person name="Foster-Nyarko E."/>
            <person name="Jarju S."/>
            <person name="Secka A."/>
            <person name="Antonio M."/>
            <person name="Oren A."/>
            <person name="Chaudhuri R.R."/>
            <person name="La Ragione R."/>
            <person name="Hildebrand F."/>
            <person name="Pallen M.J."/>
        </authorList>
    </citation>
    <scope>NUCLEOTIDE SEQUENCE</scope>
    <source>
        <strain evidence="3">11167</strain>
    </source>
</reference>
<evidence type="ECO:0000313" key="4">
    <source>
        <dbReference type="Proteomes" id="UP000823633"/>
    </source>
</evidence>
<evidence type="ECO:0000256" key="1">
    <source>
        <dbReference type="SAM" id="Coils"/>
    </source>
</evidence>
<dbReference type="EMBL" id="JADIMU010000026">
    <property type="protein sequence ID" value="MBO8442904.1"/>
    <property type="molecule type" value="Genomic_DNA"/>
</dbReference>
<protein>
    <submittedName>
        <fullName evidence="3">ABC transporter permease</fullName>
    </submittedName>
</protein>
<dbReference type="AlphaFoldDB" id="A0A9D9H9H8"/>
<keyword evidence="2" id="KW-1133">Transmembrane helix</keyword>
<sequence>MYSVDTIVLSFFIYSLLGWVCEVVYCSIPKRRFVNRGFLYGPYLPIYGTGATLVVVLMQPVIGSWPLVFILSLLLTSALEYITSFLLEKLFHVKLWDYSSYPLNINGRVCALNSTLFGLLSLFIVYIVNTPIQRFLFGLDETMVDILSLLVVAIMSADAAVTVVRMTAFQKAMKDLSLAKEEAEARLHLVLDQLSPSALELVKGRLAHEIEERKERWYRSAKHFIASNPSLTVRRDDLRKQWELAKASYDEIVARRRSERKARRKDK</sequence>
<evidence type="ECO:0000256" key="2">
    <source>
        <dbReference type="SAM" id="Phobius"/>
    </source>
</evidence>
<feature type="transmembrane region" description="Helical" evidence="2">
    <location>
        <begin position="146"/>
        <end position="164"/>
    </location>
</feature>
<feature type="transmembrane region" description="Helical" evidence="2">
    <location>
        <begin position="108"/>
        <end position="126"/>
    </location>
</feature>
<feature type="coiled-coil region" evidence="1">
    <location>
        <begin position="166"/>
        <end position="193"/>
    </location>
</feature>
<dbReference type="Pfam" id="PF06541">
    <property type="entry name" value="ABC_trans_CmpB"/>
    <property type="match status" value="1"/>
</dbReference>
<feature type="transmembrane region" description="Helical" evidence="2">
    <location>
        <begin position="64"/>
        <end position="87"/>
    </location>
</feature>
<keyword evidence="2" id="KW-0812">Transmembrane</keyword>
<feature type="transmembrane region" description="Helical" evidence="2">
    <location>
        <begin position="6"/>
        <end position="25"/>
    </location>
</feature>
<proteinExistence type="predicted"/>
<accession>A0A9D9H9H8</accession>